<dbReference type="InterPro" id="IPR007816">
    <property type="entry name" value="ResB-like_domain"/>
</dbReference>
<dbReference type="Proteomes" id="UP000704068">
    <property type="component" value="Unassembled WGS sequence"/>
</dbReference>
<evidence type="ECO:0000313" key="9">
    <source>
        <dbReference type="EMBL" id="MBF0969840.1"/>
    </source>
</evidence>
<feature type="transmembrane region" description="Helical" evidence="6">
    <location>
        <begin position="501"/>
        <end position="520"/>
    </location>
</feature>
<dbReference type="RefSeq" id="WP_303763009.1">
    <property type="nucleotide sequence ID" value="NZ_JABZGR010000003.1"/>
</dbReference>
<keyword evidence="5 6" id="KW-0472">Membrane</keyword>
<feature type="transmembrane region" description="Helical" evidence="6">
    <location>
        <begin position="225"/>
        <end position="244"/>
    </location>
</feature>
<dbReference type="GO" id="GO:0017004">
    <property type="term" value="P:cytochrome complex assembly"/>
    <property type="evidence" value="ECO:0007669"/>
    <property type="project" value="UniProtKB-KW"/>
</dbReference>
<comment type="subcellular location">
    <subcellularLocation>
        <location evidence="1">Membrane</location>
        <topology evidence="1">Multi-pass membrane protein</topology>
    </subcellularLocation>
</comment>
<evidence type="ECO:0000256" key="2">
    <source>
        <dbReference type="ARBA" id="ARBA00022692"/>
    </source>
</evidence>
<dbReference type="GO" id="GO:0020037">
    <property type="term" value="F:heme binding"/>
    <property type="evidence" value="ECO:0007669"/>
    <property type="project" value="InterPro"/>
</dbReference>
<dbReference type="Pfam" id="PF01578">
    <property type="entry name" value="Cytochrom_C_asm"/>
    <property type="match status" value="1"/>
</dbReference>
<feature type="transmembrane region" description="Helical" evidence="6">
    <location>
        <begin position="68"/>
        <end position="88"/>
    </location>
</feature>
<evidence type="ECO:0000256" key="6">
    <source>
        <dbReference type="SAM" id="Phobius"/>
    </source>
</evidence>
<feature type="transmembrane region" description="Helical" evidence="6">
    <location>
        <begin position="599"/>
        <end position="623"/>
    </location>
</feature>
<name>A0A929RV76_9BACT</name>
<evidence type="ECO:0000313" key="10">
    <source>
        <dbReference type="Proteomes" id="UP000704068"/>
    </source>
</evidence>
<dbReference type="PANTHER" id="PTHR30071">
    <property type="entry name" value="HEME EXPORTER PROTEIN C"/>
    <property type="match status" value="1"/>
</dbReference>
<feature type="transmembrane region" description="Helical" evidence="6">
    <location>
        <begin position="192"/>
        <end position="213"/>
    </location>
</feature>
<comment type="caution">
    <text evidence="9">The sequence shown here is derived from an EMBL/GenBank/DDBJ whole genome shotgun (WGS) entry which is preliminary data.</text>
</comment>
<dbReference type="Pfam" id="PF05140">
    <property type="entry name" value="ResB"/>
    <property type="match status" value="1"/>
</dbReference>
<evidence type="ECO:0000259" key="7">
    <source>
        <dbReference type="Pfam" id="PF01578"/>
    </source>
</evidence>
<feature type="transmembrane region" description="Helical" evidence="6">
    <location>
        <begin position="540"/>
        <end position="556"/>
    </location>
</feature>
<dbReference type="GO" id="GO:0005886">
    <property type="term" value="C:plasma membrane"/>
    <property type="evidence" value="ECO:0007669"/>
    <property type="project" value="TreeGrafter"/>
</dbReference>
<feature type="domain" description="ResB-like" evidence="8">
    <location>
        <begin position="62"/>
        <end position="183"/>
    </location>
</feature>
<feature type="domain" description="Cytochrome c assembly protein" evidence="7">
    <location>
        <begin position="534"/>
        <end position="731"/>
    </location>
</feature>
<dbReference type="EMBL" id="JABZGR010000003">
    <property type="protein sequence ID" value="MBF0969840.1"/>
    <property type="molecule type" value="Genomic_DNA"/>
</dbReference>
<feature type="transmembrane region" description="Helical" evidence="6">
    <location>
        <begin position="643"/>
        <end position="663"/>
    </location>
</feature>
<evidence type="ECO:0000259" key="8">
    <source>
        <dbReference type="Pfam" id="PF05140"/>
    </source>
</evidence>
<accession>A0A929RV76</accession>
<proteinExistence type="predicted"/>
<feature type="transmembrane region" description="Helical" evidence="6">
    <location>
        <begin position="678"/>
        <end position="699"/>
    </location>
</feature>
<evidence type="ECO:0000256" key="3">
    <source>
        <dbReference type="ARBA" id="ARBA00022748"/>
    </source>
</evidence>
<organism evidence="9 10">
    <name type="scientific">Alloprevotella tannerae</name>
    <dbReference type="NCBI Taxonomy" id="76122"/>
    <lineage>
        <taxon>Bacteria</taxon>
        <taxon>Pseudomonadati</taxon>
        <taxon>Bacteroidota</taxon>
        <taxon>Bacteroidia</taxon>
        <taxon>Bacteroidales</taxon>
        <taxon>Prevotellaceae</taxon>
        <taxon>Alloprevotella</taxon>
    </lineage>
</organism>
<evidence type="ECO:0000256" key="1">
    <source>
        <dbReference type="ARBA" id="ARBA00004141"/>
    </source>
</evidence>
<feature type="transmembrane region" description="Helical" evidence="6">
    <location>
        <begin position="35"/>
        <end position="56"/>
    </location>
</feature>
<keyword evidence="2 6" id="KW-0812">Transmembrane</keyword>
<feature type="transmembrane region" description="Helical" evidence="6">
    <location>
        <begin position="561"/>
        <end position="579"/>
    </location>
</feature>
<protein>
    <submittedName>
        <fullName evidence="9">Cytochrome c biogenesis protein CcsA</fullName>
    </submittedName>
</protein>
<evidence type="ECO:0000256" key="5">
    <source>
        <dbReference type="ARBA" id="ARBA00023136"/>
    </source>
</evidence>
<sequence>MKKILFLLYLLPLLAMGVATFVEHNHGSAYVARYIYGSLWFSLLWAALTFVSIIYYYRQGPRRAGTVLLHASFVLILTGALLTSLTAYRGTIHLRLHTPTATFTPKDDGAAGEQQRALPFRLRLDRFDVLYHAGTGSAKDYVSRFTILDGASSVSGSVSMNRIYTYRNVRLYQSAYDDDGQGAYLTINADPWGIPVTYAGYALLFLSLIWLLIDPKGTFRRLLRGATVVLFFAVGLSSAAAPALPADAAHRMGCLDMLYNGRICPVQTYALDFTTKIYGSRTYNGYTAEQVLTGWIFWGNQWTIEPMIRVKAAEVRQRYDLPKYASLSQFFNAAAGGYILGPAVREYAEGNRDGFHKDVAELDANIKLIMDLRRGLPLKFFPITTQKQITWFAPIDSLPQTLPADEHQFIDQSFAVWNTYAQAGDWEHLNRVTDAVRRYQGDHGGASLPSTLKIKAELQYNKWPFTTILFIFNLTLGFLSLFYVIYLTTHRQTQRRSVVKWLPRLFFVASLLAWGALTYYEILRWIITGTIPMANGYETMLLLAWFVQLLTLIVCLKNKLVLTFGFLLAGFFLLVAHLGQLDPQITPLMPVLASPLLSVHVSIIMMSFALLSLTFICGLTALISRLFGADDEALMALRRLSLLFLYPALTTLGIGIFIGAIWANVSWGQYWSWDPKEVWALITFMTYGIVVHTHTLPLFRRPLPYHWFVTLAFLTILMTYFGVNFFLGGMHSYA</sequence>
<feature type="transmembrane region" description="Helical" evidence="6">
    <location>
        <begin position="706"/>
        <end position="727"/>
    </location>
</feature>
<dbReference type="InterPro" id="IPR045062">
    <property type="entry name" value="Cyt_c_biogenesis_CcsA/CcmC"/>
</dbReference>
<keyword evidence="3" id="KW-0201">Cytochrome c-type biogenesis</keyword>
<dbReference type="PANTHER" id="PTHR30071:SF1">
    <property type="entry name" value="CYTOCHROME B_B6 PROTEIN-RELATED"/>
    <property type="match status" value="1"/>
</dbReference>
<dbReference type="AlphaFoldDB" id="A0A929RV76"/>
<feature type="transmembrane region" description="Helical" evidence="6">
    <location>
        <begin position="463"/>
        <end position="489"/>
    </location>
</feature>
<keyword evidence="4 6" id="KW-1133">Transmembrane helix</keyword>
<reference evidence="9" key="1">
    <citation type="submission" date="2020-04" db="EMBL/GenBank/DDBJ databases">
        <title>Deep metagenomics examines the oral microbiome during advanced dental caries in children, revealing novel taxa and co-occurrences with host molecules.</title>
        <authorList>
            <person name="Baker J.L."/>
            <person name="Morton J.T."/>
            <person name="Dinis M."/>
            <person name="Alvarez R."/>
            <person name="Tran N.C."/>
            <person name="Knight R."/>
            <person name="Edlund A."/>
        </authorList>
    </citation>
    <scope>NUCLEOTIDE SEQUENCE</scope>
    <source>
        <strain evidence="9">JCVI_34_bin.1</strain>
    </source>
</reference>
<gene>
    <name evidence="9" type="primary">ccsA</name>
    <name evidence="9" type="ORF">HXK21_02180</name>
</gene>
<evidence type="ECO:0000256" key="4">
    <source>
        <dbReference type="ARBA" id="ARBA00022989"/>
    </source>
</evidence>
<dbReference type="InterPro" id="IPR002541">
    <property type="entry name" value="Cyt_c_assembly"/>
</dbReference>